<accession>A0A7G9FUJ3</accession>
<keyword evidence="4" id="KW-1185">Reference proteome</keyword>
<organism evidence="3 4">
    <name type="scientific">Simiaoa sunii</name>
    <dbReference type="NCBI Taxonomy" id="2763672"/>
    <lineage>
        <taxon>Bacteria</taxon>
        <taxon>Bacillati</taxon>
        <taxon>Bacillota</taxon>
        <taxon>Clostridia</taxon>
        <taxon>Lachnospirales</taxon>
        <taxon>Lachnospiraceae</taxon>
        <taxon>Simiaoa</taxon>
    </lineage>
</organism>
<evidence type="ECO:0000256" key="2">
    <source>
        <dbReference type="SAM" id="SignalP"/>
    </source>
</evidence>
<dbReference type="RefSeq" id="WP_249325987.1">
    <property type="nucleotide sequence ID" value="NZ_CP060633.1"/>
</dbReference>
<protein>
    <submittedName>
        <fullName evidence="3">Extracellular solute-binding protein</fullName>
    </submittedName>
</protein>
<reference evidence="3 4" key="1">
    <citation type="submission" date="2020-08" db="EMBL/GenBank/DDBJ databases">
        <authorList>
            <person name="Liu C."/>
            <person name="Sun Q."/>
        </authorList>
    </citation>
    <scope>NUCLEOTIDE SEQUENCE [LARGE SCALE GENOMIC DNA]</scope>
    <source>
        <strain evidence="3 4">NSJ-8</strain>
    </source>
</reference>
<feature type="chain" id="PRO_5038708822" evidence="2">
    <location>
        <begin position="16"/>
        <end position="448"/>
    </location>
</feature>
<proteinExistence type="predicted"/>
<dbReference type="InterPro" id="IPR050490">
    <property type="entry name" value="Bact_solute-bd_prot1"/>
</dbReference>
<dbReference type="SUPFAM" id="SSF53850">
    <property type="entry name" value="Periplasmic binding protein-like II"/>
    <property type="match status" value="1"/>
</dbReference>
<gene>
    <name evidence="3" type="ORF">H9Q77_14325</name>
</gene>
<dbReference type="KEGG" id="ssun:H9Q77_14325"/>
<dbReference type="PROSITE" id="PS51257">
    <property type="entry name" value="PROKAR_LIPOPROTEIN"/>
    <property type="match status" value="1"/>
</dbReference>
<evidence type="ECO:0000313" key="3">
    <source>
        <dbReference type="EMBL" id="QNM02225.1"/>
    </source>
</evidence>
<dbReference type="PANTHER" id="PTHR43649">
    <property type="entry name" value="ARABINOSE-BINDING PROTEIN-RELATED"/>
    <property type="match status" value="1"/>
</dbReference>
<feature type="region of interest" description="Disordered" evidence="1">
    <location>
        <begin position="24"/>
        <end position="43"/>
    </location>
</feature>
<keyword evidence="2" id="KW-0732">Signal</keyword>
<evidence type="ECO:0000256" key="1">
    <source>
        <dbReference type="SAM" id="MobiDB-lite"/>
    </source>
</evidence>
<dbReference type="AlphaFoldDB" id="A0A7G9FUJ3"/>
<evidence type="ECO:0000313" key="4">
    <source>
        <dbReference type="Proteomes" id="UP000515981"/>
    </source>
</evidence>
<name>A0A7G9FUJ3_9FIRM</name>
<dbReference type="Proteomes" id="UP000515981">
    <property type="component" value="Chromosome"/>
</dbReference>
<dbReference type="Pfam" id="PF13416">
    <property type="entry name" value="SBP_bac_8"/>
    <property type="match status" value="1"/>
</dbReference>
<feature type="signal peptide" evidence="2">
    <location>
        <begin position="1"/>
        <end position="15"/>
    </location>
</feature>
<dbReference type="Gene3D" id="3.40.190.10">
    <property type="entry name" value="Periplasmic binding protein-like II"/>
    <property type="match status" value="1"/>
</dbReference>
<dbReference type="PANTHER" id="PTHR43649:SF32">
    <property type="entry name" value="SUGAR BINDING SECRETED PROTEIN"/>
    <property type="match status" value="1"/>
</dbReference>
<dbReference type="InterPro" id="IPR006059">
    <property type="entry name" value="SBP"/>
</dbReference>
<sequence length="448" mass="48431">MKKKLLALVMTVAMAAGILTGCGDTQDAQTSVPEESKTTEETVAQETPVLEGKLTVWCWDPAFNINAVNTAADIYKKDHPNFELEVVEISQSDIYQKLATATAAGNTEEVLPDIILFDDALVAQAASSFQGVLMDLTDVGIDFSSFAEAKVACSLVDGRNYGIPFDSGAAIAAYRTDILADAGYTIDDFTDITWSEWIEKAVVVKEKTGKSLLNGLGAYNQFSVMLKSCGGGYFDEAGNLNIANNEKIQKISQIYLEMLDKGVFQEEIGWDTYIGNINNGNVAGAMNGCWIMSSIQMAEDQSGLWEITNIPSVDGVEGATNYSSQGGSTWTITSARKNVDLAVDFFNSTFAGSTELYDEILPTVAIATWIPAGNSDTYKQPVAYFSDQPIYSMIVDYTAKVPSSVISAYDSSSRNAVCTAITNAAYSGKDIIEELKKAEETVSFEMEQ</sequence>
<dbReference type="EMBL" id="CP060633">
    <property type="protein sequence ID" value="QNM02225.1"/>
    <property type="molecule type" value="Genomic_DNA"/>
</dbReference>